<sequence>MRSSSFPEWFLLVILSWVLVTIVHSPPVNEVSGQKVVTGPVGTLKSQRCS</sequence>
<comment type="caution">
    <text evidence="1">The sequence shown here is derived from an EMBL/GenBank/DDBJ whole genome shotgun (WGS) entry which is preliminary data.</text>
</comment>
<reference evidence="2" key="1">
    <citation type="journal article" date="2019" name="Int. J. Syst. Evol. Microbiol.">
        <title>The Global Catalogue of Microorganisms (GCM) 10K type strain sequencing project: providing services to taxonomists for standard genome sequencing and annotation.</title>
        <authorList>
            <consortium name="The Broad Institute Genomics Platform"/>
            <consortium name="The Broad Institute Genome Sequencing Center for Infectious Disease"/>
            <person name="Wu L."/>
            <person name="Ma J."/>
        </authorList>
    </citation>
    <scope>NUCLEOTIDE SEQUENCE [LARGE SCALE GENOMIC DNA]</scope>
    <source>
        <strain evidence="2">KCTC 22245</strain>
    </source>
</reference>
<dbReference type="EMBL" id="JBHRVA010000002">
    <property type="protein sequence ID" value="MFC3302091.1"/>
    <property type="molecule type" value="Genomic_DNA"/>
</dbReference>
<proteinExistence type="predicted"/>
<name>A0ABV7MCP9_9PROT</name>
<protein>
    <submittedName>
        <fullName evidence="1">Uncharacterized protein</fullName>
    </submittedName>
</protein>
<evidence type="ECO:0000313" key="2">
    <source>
        <dbReference type="Proteomes" id="UP001595607"/>
    </source>
</evidence>
<dbReference type="Proteomes" id="UP001595607">
    <property type="component" value="Unassembled WGS sequence"/>
</dbReference>
<dbReference type="RefSeq" id="WP_189574312.1">
    <property type="nucleotide sequence ID" value="NZ_BMXU01000001.1"/>
</dbReference>
<organism evidence="1 2">
    <name type="scientific">Parvularcula lutaonensis</name>
    <dbReference type="NCBI Taxonomy" id="491923"/>
    <lineage>
        <taxon>Bacteria</taxon>
        <taxon>Pseudomonadati</taxon>
        <taxon>Pseudomonadota</taxon>
        <taxon>Alphaproteobacteria</taxon>
        <taxon>Parvularculales</taxon>
        <taxon>Parvularculaceae</taxon>
        <taxon>Parvularcula</taxon>
    </lineage>
</organism>
<keyword evidence="2" id="KW-1185">Reference proteome</keyword>
<accession>A0ABV7MCP9</accession>
<evidence type="ECO:0000313" key="1">
    <source>
        <dbReference type="EMBL" id="MFC3302091.1"/>
    </source>
</evidence>
<gene>
    <name evidence="1" type="ORF">ACFONP_05030</name>
</gene>